<organism evidence="3 4">
    <name type="scientific">Cylindrotheca closterium</name>
    <dbReference type="NCBI Taxonomy" id="2856"/>
    <lineage>
        <taxon>Eukaryota</taxon>
        <taxon>Sar</taxon>
        <taxon>Stramenopiles</taxon>
        <taxon>Ochrophyta</taxon>
        <taxon>Bacillariophyta</taxon>
        <taxon>Bacillariophyceae</taxon>
        <taxon>Bacillariophycidae</taxon>
        <taxon>Bacillariales</taxon>
        <taxon>Bacillariaceae</taxon>
        <taxon>Cylindrotheca</taxon>
    </lineage>
</organism>
<dbReference type="AlphaFoldDB" id="A0AAD2JNE8"/>
<evidence type="ECO:0000256" key="2">
    <source>
        <dbReference type="SAM" id="Phobius"/>
    </source>
</evidence>
<evidence type="ECO:0000256" key="1">
    <source>
        <dbReference type="SAM" id="MobiDB-lite"/>
    </source>
</evidence>
<feature type="region of interest" description="Disordered" evidence="1">
    <location>
        <begin position="232"/>
        <end position="259"/>
    </location>
</feature>
<gene>
    <name evidence="3" type="ORF">CYCCA115_LOCUS22363</name>
</gene>
<keyword evidence="4" id="KW-1185">Reference proteome</keyword>
<feature type="compositionally biased region" description="Polar residues" evidence="1">
    <location>
        <begin position="232"/>
        <end position="252"/>
    </location>
</feature>
<feature type="transmembrane region" description="Helical" evidence="2">
    <location>
        <begin position="93"/>
        <end position="112"/>
    </location>
</feature>
<dbReference type="Proteomes" id="UP001295423">
    <property type="component" value="Unassembled WGS sequence"/>
</dbReference>
<evidence type="ECO:0000313" key="3">
    <source>
        <dbReference type="EMBL" id="CAJ1966780.1"/>
    </source>
</evidence>
<proteinExistence type="predicted"/>
<evidence type="ECO:0000313" key="4">
    <source>
        <dbReference type="Proteomes" id="UP001295423"/>
    </source>
</evidence>
<keyword evidence="2" id="KW-1133">Transmembrane helix</keyword>
<reference evidence="3" key="1">
    <citation type="submission" date="2023-08" db="EMBL/GenBank/DDBJ databases">
        <authorList>
            <person name="Audoor S."/>
            <person name="Bilcke G."/>
        </authorList>
    </citation>
    <scope>NUCLEOTIDE SEQUENCE</scope>
</reference>
<accession>A0AAD2JNE8</accession>
<keyword evidence="2" id="KW-0812">Transmembrane</keyword>
<name>A0AAD2JNE8_9STRA</name>
<protein>
    <submittedName>
        <fullName evidence="3">Uncharacterized protein</fullName>
    </submittedName>
</protein>
<feature type="transmembrane region" description="Helical" evidence="2">
    <location>
        <begin position="68"/>
        <end position="87"/>
    </location>
</feature>
<comment type="caution">
    <text evidence="3">The sequence shown here is derived from an EMBL/GenBank/DDBJ whole genome shotgun (WGS) entry which is preliminary data.</text>
</comment>
<dbReference type="EMBL" id="CAKOGP040002313">
    <property type="protein sequence ID" value="CAJ1966780.1"/>
    <property type="molecule type" value="Genomic_DNA"/>
</dbReference>
<keyword evidence="2" id="KW-0472">Membrane</keyword>
<sequence length="259" mass="28593">MDQFGVQQRKMNEPAGITRTRSTEMVEDSHPILDEDPLLISQSLTYVTDDGSVLHSFQSMPFSLGFKLRFLILEIIFVLLVVFAVPIGAHGTVVAVSVVNLLAVAWFWYNYVRSVEITSEGNLRFWIGNIEIDVPFDKIISLRKLHSEASPCSLTSPVMPYRGFLSNPNDGVAIVTTVPTTPFWLWPRSAGKPERSFCFGAIMCPKLTIVFSPSCGGHAFIQDVEAEMRNFTSGGKRSKSNNATGSAVTPQGNPDFLDV</sequence>